<keyword evidence="1" id="KW-0812">Transmembrane</keyword>
<sequence>MTAIRRIGAILVVLLIGIFLGFLGWKNALLVVAPLILLWLMSWDERRYRNFEKEQYYQEHYAYRK</sequence>
<organism evidence="2 3">
    <name type="scientific">Vagococcus entomophilus</name>
    <dbReference type="NCBI Taxonomy" id="1160095"/>
    <lineage>
        <taxon>Bacteria</taxon>
        <taxon>Bacillati</taxon>
        <taxon>Bacillota</taxon>
        <taxon>Bacilli</taxon>
        <taxon>Lactobacillales</taxon>
        <taxon>Enterococcaceae</taxon>
        <taxon>Vagococcus</taxon>
    </lineage>
</organism>
<proteinExistence type="predicted"/>
<dbReference type="EMBL" id="NGJZ01000001">
    <property type="protein sequence ID" value="RSU07986.1"/>
    <property type="molecule type" value="Genomic_DNA"/>
</dbReference>
<dbReference type="Proteomes" id="UP000288669">
    <property type="component" value="Unassembled WGS sequence"/>
</dbReference>
<protein>
    <submittedName>
        <fullName evidence="2">Uncharacterized protein</fullName>
    </submittedName>
</protein>
<keyword evidence="1" id="KW-0472">Membrane</keyword>
<evidence type="ECO:0000256" key="1">
    <source>
        <dbReference type="SAM" id="Phobius"/>
    </source>
</evidence>
<evidence type="ECO:0000313" key="3">
    <source>
        <dbReference type="Proteomes" id="UP000288669"/>
    </source>
</evidence>
<name>A0A430AIP3_9ENTE</name>
<feature type="transmembrane region" description="Helical" evidence="1">
    <location>
        <begin position="7"/>
        <end position="40"/>
    </location>
</feature>
<keyword evidence="1" id="KW-1133">Transmembrane helix</keyword>
<evidence type="ECO:0000313" key="2">
    <source>
        <dbReference type="EMBL" id="RSU07986.1"/>
    </source>
</evidence>
<dbReference type="RefSeq" id="WP_126822141.1">
    <property type="nucleotide sequence ID" value="NZ_JBHLWU010000001.1"/>
</dbReference>
<reference evidence="2 3" key="1">
    <citation type="submission" date="2017-05" db="EMBL/GenBank/DDBJ databases">
        <title>Vagococcus spp. assemblies.</title>
        <authorList>
            <person name="Gulvik C.A."/>
        </authorList>
    </citation>
    <scope>NUCLEOTIDE SEQUENCE [LARGE SCALE GENOMIC DNA]</scope>
    <source>
        <strain evidence="2 3">DSM 24756</strain>
    </source>
</reference>
<comment type="caution">
    <text evidence="2">The sequence shown here is derived from an EMBL/GenBank/DDBJ whole genome shotgun (WGS) entry which is preliminary data.</text>
</comment>
<keyword evidence="3" id="KW-1185">Reference proteome</keyword>
<gene>
    <name evidence="2" type="ORF">CBF30_01730</name>
</gene>
<dbReference type="AlphaFoldDB" id="A0A430AIP3"/>
<accession>A0A430AIP3</accession>